<keyword evidence="3" id="KW-0378">Hydrolase</keyword>
<protein>
    <submittedName>
        <fullName evidence="5">S51 family peptidase</fullName>
    </submittedName>
</protein>
<dbReference type="InterPro" id="IPR005320">
    <property type="entry name" value="Peptidase_S51"/>
</dbReference>
<keyword evidence="2" id="KW-0645">Protease</keyword>
<dbReference type="PANTHER" id="PTHR20842:SF0">
    <property type="entry name" value="ALPHA-ASPARTYL DIPEPTIDASE"/>
    <property type="match status" value="1"/>
</dbReference>
<evidence type="ECO:0000256" key="4">
    <source>
        <dbReference type="ARBA" id="ARBA00022825"/>
    </source>
</evidence>
<comment type="caution">
    <text evidence="5">The sequence shown here is derived from an EMBL/GenBank/DDBJ whole genome shotgun (WGS) entry which is preliminary data.</text>
</comment>
<dbReference type="EMBL" id="LBTX01000007">
    <property type="protein sequence ID" value="KKQ50276.1"/>
    <property type="molecule type" value="Genomic_DNA"/>
</dbReference>
<dbReference type="GO" id="GO:0008236">
    <property type="term" value="F:serine-type peptidase activity"/>
    <property type="evidence" value="ECO:0007669"/>
    <property type="project" value="UniProtKB-KW"/>
</dbReference>
<dbReference type="InterPro" id="IPR029062">
    <property type="entry name" value="Class_I_gatase-like"/>
</dbReference>
<gene>
    <name evidence="5" type="ORF">US68_C0007G0039</name>
</gene>
<comment type="similarity">
    <text evidence="1">Belongs to the peptidase S51 family.</text>
</comment>
<evidence type="ECO:0000256" key="1">
    <source>
        <dbReference type="ARBA" id="ARBA00006534"/>
    </source>
</evidence>
<reference evidence="5 6" key="1">
    <citation type="journal article" date="2015" name="Nature">
        <title>rRNA introns, odd ribosomes, and small enigmatic genomes across a large radiation of phyla.</title>
        <authorList>
            <person name="Brown C.T."/>
            <person name="Hug L.A."/>
            <person name="Thomas B.C."/>
            <person name="Sharon I."/>
            <person name="Castelle C.J."/>
            <person name="Singh A."/>
            <person name="Wilkins M.J."/>
            <person name="Williams K.H."/>
            <person name="Banfield J.F."/>
        </authorList>
    </citation>
    <scope>NUCLEOTIDE SEQUENCE [LARGE SCALE GENOMIC DNA]</scope>
</reference>
<keyword evidence="4" id="KW-0720">Serine protease</keyword>
<dbReference type="Pfam" id="PF03575">
    <property type="entry name" value="Peptidase_S51"/>
    <property type="match status" value="1"/>
</dbReference>
<organism evidence="5 6">
    <name type="scientific">Candidatus Shapirobacteria bacterium GW2011_GWE1_38_10</name>
    <dbReference type="NCBI Taxonomy" id="1618488"/>
    <lineage>
        <taxon>Bacteria</taxon>
        <taxon>Candidatus Shapironibacteriota</taxon>
    </lineage>
</organism>
<dbReference type="AlphaFoldDB" id="A0A0G0LCA6"/>
<dbReference type="GO" id="GO:0006508">
    <property type="term" value="P:proteolysis"/>
    <property type="evidence" value="ECO:0007669"/>
    <property type="project" value="UniProtKB-KW"/>
</dbReference>
<evidence type="ECO:0000313" key="5">
    <source>
        <dbReference type="EMBL" id="KKQ50276.1"/>
    </source>
</evidence>
<dbReference type="Gene3D" id="3.40.50.880">
    <property type="match status" value="1"/>
</dbReference>
<evidence type="ECO:0000313" key="6">
    <source>
        <dbReference type="Proteomes" id="UP000034231"/>
    </source>
</evidence>
<evidence type="ECO:0000256" key="3">
    <source>
        <dbReference type="ARBA" id="ARBA00022801"/>
    </source>
</evidence>
<sequence>MSQLFLTSASDYVMDDIVTKLPKNATEYNVAFINTAAEVEAGDHWWVRAEKEALEKVGFHVDEFSIKDMSPDDIKVKLADKQIIYFCGGNTFYLLDQVIKTGCGEIIKRKLNEGVIYMGSSAGSMIVGVRIDLMSKIDDKSQAPDLKSTGLGIIDIAILPHWGSDIFREGYLSDIESMYTEGVKIIPLTNHQYLWVNGDSMKIVQVER</sequence>
<accession>A0A0G0LCA6</accession>
<dbReference type="Proteomes" id="UP000034231">
    <property type="component" value="Unassembled WGS sequence"/>
</dbReference>
<dbReference type="PANTHER" id="PTHR20842">
    <property type="entry name" value="PROTEASE S51 ALPHA-ASPARTYL DIPEPTIDASE"/>
    <property type="match status" value="1"/>
</dbReference>
<dbReference type="SUPFAM" id="SSF52317">
    <property type="entry name" value="Class I glutamine amidotransferase-like"/>
    <property type="match status" value="1"/>
</dbReference>
<name>A0A0G0LCA6_9BACT</name>
<evidence type="ECO:0000256" key="2">
    <source>
        <dbReference type="ARBA" id="ARBA00022670"/>
    </source>
</evidence>
<proteinExistence type="inferred from homology"/>